<protein>
    <submittedName>
        <fullName evidence="2">Uncharacterized protein</fullName>
    </submittedName>
</protein>
<dbReference type="EMBL" id="JAYRBN010000075">
    <property type="protein sequence ID" value="KAL2732546.1"/>
    <property type="molecule type" value="Genomic_DNA"/>
</dbReference>
<feature type="compositionally biased region" description="Polar residues" evidence="1">
    <location>
        <begin position="13"/>
        <end position="26"/>
    </location>
</feature>
<sequence length="87" mass="9523">MDSSNDIECFSGLPSSSGTDKYSSPESKTAIYVTSSLLMSTVQRISMGYGLQSICFDGRQRLPCVKEKGLCYVACIQNKKISQDIKP</sequence>
<reference evidence="2 3" key="1">
    <citation type="journal article" date="2024" name="Ann. Entomol. Soc. Am.">
        <title>Genomic analyses of the southern and eastern yellowjacket wasps (Hymenoptera: Vespidae) reveal evolutionary signatures of social life.</title>
        <authorList>
            <person name="Catto M.A."/>
            <person name="Caine P.B."/>
            <person name="Orr S.E."/>
            <person name="Hunt B.G."/>
            <person name="Goodisman M.A.D."/>
        </authorList>
    </citation>
    <scope>NUCLEOTIDE SEQUENCE [LARGE SCALE GENOMIC DNA]</scope>
    <source>
        <strain evidence="2">232</strain>
        <tissue evidence="2">Head and thorax</tissue>
    </source>
</reference>
<organism evidence="2 3">
    <name type="scientific">Vespula maculifrons</name>
    <name type="common">Eastern yellow jacket</name>
    <name type="synonym">Wasp</name>
    <dbReference type="NCBI Taxonomy" id="7453"/>
    <lineage>
        <taxon>Eukaryota</taxon>
        <taxon>Metazoa</taxon>
        <taxon>Ecdysozoa</taxon>
        <taxon>Arthropoda</taxon>
        <taxon>Hexapoda</taxon>
        <taxon>Insecta</taxon>
        <taxon>Pterygota</taxon>
        <taxon>Neoptera</taxon>
        <taxon>Endopterygota</taxon>
        <taxon>Hymenoptera</taxon>
        <taxon>Apocrita</taxon>
        <taxon>Aculeata</taxon>
        <taxon>Vespoidea</taxon>
        <taxon>Vespidae</taxon>
        <taxon>Vespinae</taxon>
        <taxon>Vespula</taxon>
    </lineage>
</organism>
<comment type="caution">
    <text evidence="2">The sequence shown here is derived from an EMBL/GenBank/DDBJ whole genome shotgun (WGS) entry which is preliminary data.</text>
</comment>
<evidence type="ECO:0000256" key="1">
    <source>
        <dbReference type="SAM" id="MobiDB-lite"/>
    </source>
</evidence>
<gene>
    <name evidence="2" type="ORF">V1477_014787</name>
</gene>
<name>A0ABD2BIF5_VESMC</name>
<accession>A0ABD2BIF5</accession>
<dbReference type="AlphaFoldDB" id="A0ABD2BIF5"/>
<evidence type="ECO:0000313" key="3">
    <source>
        <dbReference type="Proteomes" id="UP001607303"/>
    </source>
</evidence>
<evidence type="ECO:0000313" key="2">
    <source>
        <dbReference type="EMBL" id="KAL2732546.1"/>
    </source>
</evidence>
<proteinExistence type="predicted"/>
<keyword evidence="3" id="KW-1185">Reference proteome</keyword>
<dbReference type="Proteomes" id="UP001607303">
    <property type="component" value="Unassembled WGS sequence"/>
</dbReference>
<feature type="region of interest" description="Disordered" evidence="1">
    <location>
        <begin position="1"/>
        <end position="26"/>
    </location>
</feature>